<name>A0A6B0VNC2_9EURY</name>
<dbReference type="Proteomes" id="UP000434101">
    <property type="component" value="Unassembled WGS sequence"/>
</dbReference>
<keyword evidence="3" id="KW-1185">Reference proteome</keyword>
<comment type="caution">
    <text evidence="2">The sequence shown here is derived from an EMBL/GenBank/DDBJ whole genome shotgun (WGS) entry which is preliminary data.</text>
</comment>
<organism evidence="2 3">
    <name type="scientific">Natronorubrum halalkaliphilum</name>
    <dbReference type="NCBI Taxonomy" id="2691917"/>
    <lineage>
        <taxon>Archaea</taxon>
        <taxon>Methanobacteriati</taxon>
        <taxon>Methanobacteriota</taxon>
        <taxon>Stenosarchaea group</taxon>
        <taxon>Halobacteria</taxon>
        <taxon>Halobacteriales</taxon>
        <taxon>Natrialbaceae</taxon>
        <taxon>Natronorubrum</taxon>
    </lineage>
</organism>
<dbReference type="AlphaFoldDB" id="A0A6B0VNC2"/>
<dbReference type="Pfam" id="PF26404">
    <property type="entry name" value="DUF8102"/>
    <property type="match status" value="1"/>
</dbReference>
<gene>
    <name evidence="2" type="ORF">GS429_11585</name>
</gene>
<evidence type="ECO:0000313" key="2">
    <source>
        <dbReference type="EMBL" id="MXV62695.1"/>
    </source>
</evidence>
<reference evidence="2 3" key="1">
    <citation type="submission" date="2020-01" db="EMBL/GenBank/DDBJ databases">
        <title>Natronorubrum sp. JWXQ-INN 674 isolated from Inner Mongolia Autonomous Region of China.</title>
        <authorList>
            <person name="Xue Q."/>
        </authorList>
    </citation>
    <scope>NUCLEOTIDE SEQUENCE [LARGE SCALE GENOMIC DNA]</scope>
    <source>
        <strain evidence="2 3">JWXQ-INN-674</strain>
    </source>
</reference>
<proteinExistence type="predicted"/>
<dbReference type="EMBL" id="WUYX01000034">
    <property type="protein sequence ID" value="MXV62695.1"/>
    <property type="molecule type" value="Genomic_DNA"/>
</dbReference>
<evidence type="ECO:0000313" key="3">
    <source>
        <dbReference type="Proteomes" id="UP000434101"/>
    </source>
</evidence>
<dbReference type="InterPro" id="IPR058415">
    <property type="entry name" value="DUF8102"/>
</dbReference>
<dbReference type="RefSeq" id="WP_160065519.1">
    <property type="nucleotide sequence ID" value="NZ_WUYX01000034.1"/>
</dbReference>
<feature type="domain" description="Domain of unknown function" evidence="1">
    <location>
        <begin position="8"/>
        <end position="177"/>
    </location>
</feature>
<sequence>MTGRKNAMLTTEDRRWLTGEKSYEGEHAKQQRYQRRRDIRERVYNSILDFSVLFEHLEEGEREKLFGSPGTDQDALTDDRQFTDGVCDALAFLLYSTGINSMMDSGGSSDPVADRVLTEALHRSGQRDGIFVEDVDLDIDAVNLPRASLLEDLEAGKELSPSELRLLLESEDVDTRNVQEHIRREVFDK</sequence>
<dbReference type="OrthoDB" id="193906at2157"/>
<accession>A0A6B0VNC2</accession>
<protein>
    <recommendedName>
        <fullName evidence="1">Domain of unknown function domain-containing protein</fullName>
    </recommendedName>
</protein>
<evidence type="ECO:0000259" key="1">
    <source>
        <dbReference type="Pfam" id="PF26404"/>
    </source>
</evidence>